<dbReference type="Gene3D" id="3.40.50.300">
    <property type="entry name" value="P-loop containing nucleotide triphosphate hydrolases"/>
    <property type="match status" value="1"/>
</dbReference>
<evidence type="ECO:0000259" key="2">
    <source>
        <dbReference type="Pfam" id="PF25873"/>
    </source>
</evidence>
<feature type="region of interest" description="Disordered" evidence="1">
    <location>
        <begin position="547"/>
        <end position="577"/>
    </location>
</feature>
<reference evidence="3 4" key="1">
    <citation type="submission" date="2017-09" db="EMBL/GenBank/DDBJ databases">
        <authorList>
            <person name="Ehlers B."/>
            <person name="Leendertz F.H."/>
        </authorList>
    </citation>
    <scope>NUCLEOTIDE SEQUENCE [LARGE SCALE GENOMIC DNA]</scope>
    <source>
        <strain evidence="3 4">DSM 46844</strain>
    </source>
</reference>
<sequence>MPRVKTAVPRLPQRHVHRPRLIAALEAATPGQVTLVSAPAGYGKTLLLAEWAARRPELTAWVSLDADDDDHRFWSGVLAALATCAVVPADSTLRRLAVPAGPSADPTFLAAVVDALDLLPGPVRLVLDDVHEVTTPGPVHGLACLVRDRPPGLHLVLASRSDPPLPLARMRMVGELCEVRAEALRFSVPEASALLAAADVVARPDDVRLVVEQTAGWAAGLRLAAVSLREAEDPDRFLSDLVGNSRALSDYLVGEILARLPAAVLDLLHAVSVCDPVSAPLATAVSGRLDAGEVLDALEHDTSLVLSSGPGRIWYRLHPLLRSHLLADLTRRRPDLVSDLHARAADWYADGGRPVPALAHARRAGTPDRVALLLRRSAVPLVAEGEHGTVRDTLDWLGDRVVAQDAWLALVAALVDIESGALGPADAHLQRADAVWPARPAPELVELRTLVRARRVSLTGDPAEMVEATEVLGGGAEEGRGPVVMGELERALALLAVDRRGEARVVGAAAVQRARQLGQPYLAARGLTVLGAVEAADGDYRRMAELAEEPTTSRGARTGRPRPAPRCRPSCAPTGRC</sequence>
<evidence type="ECO:0000313" key="3">
    <source>
        <dbReference type="EMBL" id="SNX99204.1"/>
    </source>
</evidence>
<keyword evidence="4" id="KW-1185">Reference proteome</keyword>
<gene>
    <name evidence="3" type="ORF">SAMN06893097_11580</name>
</gene>
<proteinExistence type="predicted"/>
<feature type="compositionally biased region" description="Low complexity" evidence="1">
    <location>
        <begin position="567"/>
        <end position="577"/>
    </location>
</feature>
<dbReference type="AlphaFoldDB" id="A0A285ELZ7"/>
<dbReference type="EMBL" id="OBDO01000015">
    <property type="protein sequence ID" value="SNX99204.1"/>
    <property type="molecule type" value="Genomic_DNA"/>
</dbReference>
<dbReference type="Pfam" id="PF25873">
    <property type="entry name" value="WHD_MalT"/>
    <property type="match status" value="1"/>
</dbReference>
<feature type="domain" description="MalT-like winged helix" evidence="2">
    <location>
        <begin position="254"/>
        <end position="336"/>
    </location>
</feature>
<evidence type="ECO:0000313" key="4">
    <source>
        <dbReference type="Proteomes" id="UP000219514"/>
    </source>
</evidence>
<evidence type="ECO:0000256" key="1">
    <source>
        <dbReference type="SAM" id="MobiDB-lite"/>
    </source>
</evidence>
<protein>
    <submittedName>
        <fullName evidence="3">LuxR family transcriptional regulator, maltose regulon positive regulatory protein</fullName>
    </submittedName>
</protein>
<dbReference type="InterPro" id="IPR027417">
    <property type="entry name" value="P-loop_NTPase"/>
</dbReference>
<organism evidence="3 4">
    <name type="scientific">Geodermatophilus sabuli</name>
    <dbReference type="NCBI Taxonomy" id="1564158"/>
    <lineage>
        <taxon>Bacteria</taxon>
        <taxon>Bacillati</taxon>
        <taxon>Actinomycetota</taxon>
        <taxon>Actinomycetes</taxon>
        <taxon>Geodermatophilales</taxon>
        <taxon>Geodermatophilaceae</taxon>
        <taxon>Geodermatophilus</taxon>
    </lineage>
</organism>
<name>A0A285ELZ7_9ACTN</name>
<dbReference type="Proteomes" id="UP000219514">
    <property type="component" value="Unassembled WGS sequence"/>
</dbReference>
<dbReference type="InterPro" id="IPR059106">
    <property type="entry name" value="WHD_MalT"/>
</dbReference>
<dbReference type="SUPFAM" id="SSF52540">
    <property type="entry name" value="P-loop containing nucleoside triphosphate hydrolases"/>
    <property type="match status" value="1"/>
</dbReference>
<accession>A0A285ELZ7</accession>